<feature type="active site" description="Proton acceptor" evidence="5 6">
    <location>
        <position position="148"/>
    </location>
</feature>
<evidence type="ECO:0000256" key="2">
    <source>
        <dbReference type="ARBA" id="ARBA00022603"/>
    </source>
</evidence>
<feature type="binding site" evidence="5">
    <location>
        <position position="49"/>
    </location>
    <ligand>
        <name>S-adenosyl-L-methionine</name>
        <dbReference type="ChEBI" id="CHEBI:59789"/>
    </ligand>
</feature>
<dbReference type="InterPro" id="IPR015507">
    <property type="entry name" value="rRNA-MeTfrase_E"/>
</dbReference>
<sequence length="195" mass="22421">MRKREDIYYNRAKKAGYRSRAAYKLIEIDRKFEILSRAHYILEIGSSPGGWTDVLMERTPEYLLCVDISAKKSDVMPYSIRGDVTRESSWNDIKEFLDGKKMDLILSDAMSHTTGQHSLDHASSVNICTSILEYGMEVLRIGGNVMVKQFQGEYTNEFMNQFKGFFRRNYITKPGASRSESSEIYIIFAGLLDHT</sequence>
<feature type="binding site" evidence="5">
    <location>
        <position position="83"/>
    </location>
    <ligand>
        <name>S-adenosyl-L-methionine</name>
        <dbReference type="ChEBI" id="CHEBI:59789"/>
    </ligand>
</feature>
<dbReference type="GO" id="GO:0008650">
    <property type="term" value="F:rRNA (uridine-2'-O-)-methyltransferase activity"/>
    <property type="evidence" value="ECO:0007669"/>
    <property type="project" value="UniProtKB-UniRule"/>
</dbReference>
<evidence type="ECO:0000313" key="8">
    <source>
        <dbReference type="EMBL" id="SIM41977.1"/>
    </source>
</evidence>
<evidence type="ECO:0000256" key="3">
    <source>
        <dbReference type="ARBA" id="ARBA00022679"/>
    </source>
</evidence>
<proteinExistence type="inferred from homology"/>
<dbReference type="RefSeq" id="WP_021789108.1">
    <property type="nucleotide sequence ID" value="NZ_LT671858.1"/>
</dbReference>
<keyword evidence="10" id="KW-1185">Reference proteome</keyword>
<evidence type="ECO:0000256" key="5">
    <source>
        <dbReference type="HAMAP-Rule" id="MF_01547"/>
    </source>
</evidence>
<reference evidence="9" key="2">
    <citation type="submission" date="2016-06" db="EMBL/GenBank/DDBJ databases">
        <authorList>
            <person name="Olsen C.W."/>
            <person name="Carey S."/>
            <person name="Hinshaw L."/>
            <person name="Karasin A.I."/>
        </authorList>
    </citation>
    <scope>NUCLEOTIDE SEQUENCE [LARGE SCALE GENOMIC DNA]</scope>
    <source>
        <strain evidence="9">PM4</strain>
    </source>
</reference>
<dbReference type="KEGG" id="cdiv:CPM_0397"/>
<dbReference type="OrthoDB" id="26307at2157"/>
<feature type="binding site" evidence="5">
    <location>
        <position position="108"/>
    </location>
    <ligand>
        <name>S-adenosyl-L-methionine</name>
        <dbReference type="ChEBI" id="CHEBI:59789"/>
    </ligand>
</feature>
<dbReference type="Proteomes" id="UP000195607">
    <property type="component" value="Chromosome I"/>
</dbReference>
<evidence type="ECO:0000313" key="9">
    <source>
        <dbReference type="EMBL" id="SJK84282.1"/>
    </source>
</evidence>
<dbReference type="InterPro" id="IPR002877">
    <property type="entry name" value="RNA_MeTrfase_FtsJ_dom"/>
</dbReference>
<gene>
    <name evidence="5" type="primary">rlmE</name>
    <name evidence="9" type="ORF">CPM_0397</name>
    <name evidence="8" type="ORF">CSP5_0425</name>
</gene>
<reference evidence="10" key="3">
    <citation type="submission" date="2016-06" db="EMBL/GenBank/DDBJ databases">
        <authorList>
            <person name="Toshchakov V.S."/>
        </authorList>
    </citation>
    <scope>NUCLEOTIDE SEQUENCE [LARGE SCALE GENOMIC DNA]</scope>
    <source>
        <strain>PM4 (JCM 30641</strain>
        <strain evidence="10">\VKM B-2940)</strain>
    </source>
</reference>
<accession>A0A1N5T1G4</accession>
<dbReference type="Pfam" id="PF01728">
    <property type="entry name" value="FtsJ"/>
    <property type="match status" value="1"/>
</dbReference>
<evidence type="ECO:0000259" key="7">
    <source>
        <dbReference type="Pfam" id="PF01728"/>
    </source>
</evidence>
<dbReference type="SUPFAM" id="SSF53335">
    <property type="entry name" value="S-adenosyl-L-methionine-dependent methyltransferases"/>
    <property type="match status" value="1"/>
</dbReference>
<protein>
    <recommendedName>
        <fullName evidence="5">Ribosomal RNA large subunit methyltransferase E</fullName>
        <ecNumber evidence="5">2.1.1.166</ecNumber>
    </recommendedName>
    <alternativeName>
        <fullName evidence="5">23S rRNA Um2552 methyltransferase</fullName>
    </alternativeName>
    <alternativeName>
        <fullName evidence="5">rRNA (uridine-2'-O-)-methyltransferase</fullName>
    </alternativeName>
</protein>
<feature type="domain" description="Ribosomal RNA methyltransferase FtsJ" evidence="7">
    <location>
        <begin position="17"/>
        <end position="190"/>
    </location>
</feature>
<comment type="catalytic activity">
    <reaction evidence="5">
        <text>uridine(2552) in 23S rRNA + S-adenosyl-L-methionine = 2'-O-methyluridine(2552) in 23S rRNA + S-adenosyl-L-homocysteine + H(+)</text>
        <dbReference type="Rhea" id="RHEA:42720"/>
        <dbReference type="Rhea" id="RHEA-COMP:10202"/>
        <dbReference type="Rhea" id="RHEA-COMP:10203"/>
        <dbReference type="ChEBI" id="CHEBI:15378"/>
        <dbReference type="ChEBI" id="CHEBI:57856"/>
        <dbReference type="ChEBI" id="CHEBI:59789"/>
        <dbReference type="ChEBI" id="CHEBI:65315"/>
        <dbReference type="ChEBI" id="CHEBI:74478"/>
        <dbReference type="EC" id="2.1.1.166"/>
    </reaction>
</comment>
<dbReference type="PANTHER" id="PTHR10920:SF18">
    <property type="entry name" value="RRNA METHYLTRANSFERASE 2, MITOCHONDRIAL"/>
    <property type="match status" value="1"/>
</dbReference>
<dbReference type="GO" id="GO:0005737">
    <property type="term" value="C:cytoplasm"/>
    <property type="evidence" value="ECO:0007669"/>
    <property type="project" value="UniProtKB-SubCell"/>
</dbReference>
<evidence type="ECO:0000313" key="10">
    <source>
        <dbReference type="Proteomes" id="UP000187822"/>
    </source>
</evidence>
<dbReference type="EC" id="2.1.1.166" evidence="5"/>
<dbReference type="InterPro" id="IPR029063">
    <property type="entry name" value="SAM-dependent_MTases_sf"/>
</dbReference>
<dbReference type="STRING" id="1673428.CPM_0397"/>
<evidence type="ECO:0000256" key="4">
    <source>
        <dbReference type="ARBA" id="ARBA00022691"/>
    </source>
</evidence>
<evidence type="ECO:0000256" key="1">
    <source>
        <dbReference type="ARBA" id="ARBA00022552"/>
    </source>
</evidence>
<feature type="binding site" evidence="5">
    <location>
        <position position="51"/>
    </location>
    <ligand>
        <name>S-adenosyl-L-methionine</name>
        <dbReference type="ChEBI" id="CHEBI:59789"/>
    </ligand>
</feature>
<evidence type="ECO:0000256" key="6">
    <source>
        <dbReference type="PIRSR" id="PIRSR005461-1"/>
    </source>
</evidence>
<reference evidence="8 11" key="1">
    <citation type="submission" date="2016-04" db="EMBL/GenBank/DDBJ databases">
        <authorList>
            <person name="Evans L.H."/>
            <person name="Alamgir A."/>
            <person name="Owens N."/>
            <person name="Weber N.D."/>
            <person name="Virtaneva K."/>
            <person name="Barbian K."/>
            <person name="Babar A."/>
            <person name="Rosenke K."/>
        </authorList>
    </citation>
    <scope>NUCLEOTIDE SEQUENCE [LARGE SCALE GENOMIC DNA]</scope>
    <source>
        <strain evidence="8">S5</strain>
        <strain evidence="11">S5(T) (JCM 30642 \VKM B-2941)</strain>
    </source>
</reference>
<keyword evidence="5" id="KW-0963">Cytoplasm</keyword>
<keyword evidence="3 5" id="KW-0808">Transferase</keyword>
<dbReference type="Gene3D" id="3.40.50.150">
    <property type="entry name" value="Vaccinia Virus protein VP39"/>
    <property type="match status" value="1"/>
</dbReference>
<dbReference type="PANTHER" id="PTHR10920">
    <property type="entry name" value="RIBOSOMAL RNA METHYLTRANSFERASE"/>
    <property type="match status" value="1"/>
</dbReference>
<feature type="binding site" evidence="5">
    <location>
        <position position="67"/>
    </location>
    <ligand>
        <name>S-adenosyl-L-methionine</name>
        <dbReference type="ChEBI" id="CHEBI:59789"/>
    </ligand>
</feature>
<organism evidence="8 11">
    <name type="scientific">Cuniculiplasma divulgatum</name>
    <dbReference type="NCBI Taxonomy" id="1673428"/>
    <lineage>
        <taxon>Archaea</taxon>
        <taxon>Methanobacteriati</taxon>
        <taxon>Thermoplasmatota</taxon>
        <taxon>Thermoplasmata</taxon>
        <taxon>Thermoplasmatales</taxon>
        <taxon>Cuniculiplasmataceae</taxon>
        <taxon>Cuniculiplasma</taxon>
    </lineage>
</organism>
<dbReference type="GeneID" id="41587727"/>
<dbReference type="EMBL" id="LT671858">
    <property type="protein sequence ID" value="SIM41977.1"/>
    <property type="molecule type" value="Genomic_DNA"/>
</dbReference>
<dbReference type="PIRSF" id="PIRSF005461">
    <property type="entry name" value="23S_rRNA_mtase"/>
    <property type="match status" value="1"/>
</dbReference>
<comment type="subcellular location">
    <subcellularLocation>
        <location evidence="5">Cytoplasm</location>
    </subcellularLocation>
</comment>
<keyword evidence="2 5" id="KW-0489">Methyltransferase</keyword>
<dbReference type="EMBL" id="LT719092">
    <property type="protein sequence ID" value="SJK84282.1"/>
    <property type="molecule type" value="Genomic_DNA"/>
</dbReference>
<keyword evidence="1 5" id="KW-0698">rRNA processing</keyword>
<dbReference type="AlphaFoldDB" id="A0A1N5T1G4"/>
<dbReference type="HAMAP" id="MF_01547">
    <property type="entry name" value="RNA_methyltr_E"/>
    <property type="match status" value="1"/>
</dbReference>
<comment type="function">
    <text evidence="5">Specifically methylates the uridine in position 2552 of 23S rRNA at the 2'-O position of the ribose in the fully assembled 50S ribosomal subunit.</text>
</comment>
<comment type="similarity">
    <text evidence="5">Belongs to the class I-like SAM-binding methyltransferase superfamily. RNA methyltransferase RlmE family.</text>
</comment>
<keyword evidence="4 5" id="KW-0949">S-adenosyl-L-methionine</keyword>
<dbReference type="Proteomes" id="UP000187822">
    <property type="component" value="Chromosome I"/>
</dbReference>
<evidence type="ECO:0000313" key="11">
    <source>
        <dbReference type="Proteomes" id="UP000195607"/>
    </source>
</evidence>
<dbReference type="InterPro" id="IPR050082">
    <property type="entry name" value="RNA_methyltr_RlmE"/>
</dbReference>
<name>A0A1N5T1G4_9ARCH</name>